<gene>
    <name evidence="10" type="ORF">H0S71_05665</name>
    <name evidence="11" type="ORF">HNP85_001589</name>
    <name evidence="4" type="ORF">HNP86_002163</name>
    <name evidence="3" type="ORF">HNP88_000128</name>
    <name evidence="6" type="ORF">HNP91_001069</name>
    <name evidence="5" type="ORF">HNP93_001749</name>
    <name evidence="7" type="ORF">HNP94_001878</name>
    <name evidence="9" type="ORF">HNP96_001659</name>
    <name evidence="8" type="ORF">HNP97_001747</name>
    <name evidence="12" type="ORF">J2745_000701</name>
    <name evidence="2" type="ORF">MMJJ_09320</name>
</gene>
<dbReference type="EMBL" id="JACDUM010000002">
    <property type="protein sequence ID" value="MBA2860254.1"/>
    <property type="molecule type" value="Genomic_DNA"/>
</dbReference>
<evidence type="ECO:0000313" key="12">
    <source>
        <dbReference type="EMBL" id="MBP2219224.1"/>
    </source>
</evidence>
<evidence type="ECO:0000313" key="19">
    <source>
        <dbReference type="Proteomes" id="UP000584706"/>
    </source>
</evidence>
<protein>
    <submittedName>
        <fullName evidence="2">Uncharacterized protein</fullName>
    </submittedName>
</protein>
<dbReference type="EMBL" id="JAGINF010000002">
    <property type="protein sequence ID" value="MBP2219224.1"/>
    <property type="molecule type" value="Genomic_DNA"/>
</dbReference>
<evidence type="ECO:0000313" key="14">
    <source>
        <dbReference type="Proteomes" id="UP000558015"/>
    </source>
</evidence>
<evidence type="ECO:0000313" key="5">
    <source>
        <dbReference type="EMBL" id="MBA2859048.1"/>
    </source>
</evidence>
<evidence type="ECO:0000313" key="13">
    <source>
        <dbReference type="Proteomes" id="UP000239462"/>
    </source>
</evidence>
<keyword evidence="1" id="KW-0812">Transmembrane</keyword>
<dbReference type="EMBL" id="JACDUH010000004">
    <property type="protein sequence ID" value="MBA2852000.1"/>
    <property type="molecule type" value="Genomic_DNA"/>
</dbReference>
<feature type="transmembrane region" description="Helical" evidence="1">
    <location>
        <begin position="32"/>
        <end position="51"/>
    </location>
</feature>
<dbReference type="Proteomes" id="UP000239462">
    <property type="component" value="Chromosome"/>
</dbReference>
<accession>A0A2L1CAE8</accession>
<evidence type="ECO:0000313" key="10">
    <source>
        <dbReference type="EMBL" id="MBG0769368.1"/>
    </source>
</evidence>
<feature type="transmembrane region" description="Helical" evidence="1">
    <location>
        <begin position="6"/>
        <end position="25"/>
    </location>
</feature>
<reference evidence="2" key="2">
    <citation type="submission" date="2018-02" db="EMBL/GenBank/DDBJ databases">
        <title>Complete genome sequence of the Methanococcus maripaludis type strain JJ (DSM 2067), a model for selenoprotein synthesis in Archaea.</title>
        <authorList>
            <person name="Poehlein A."/>
            <person name="Heym D."/>
            <person name="Quitzke V."/>
            <person name="Fersch J."/>
            <person name="Daniel R."/>
            <person name="Rother M."/>
        </authorList>
    </citation>
    <scope>NUCLEOTIDE SEQUENCE [LARGE SCALE GENOMIC DNA]</scope>
    <source>
        <strain evidence="2">DSM 2067</strain>
    </source>
</reference>
<organism evidence="2 13">
    <name type="scientific">Methanococcus maripaludis</name>
    <name type="common">Methanococcus deltae</name>
    <dbReference type="NCBI Taxonomy" id="39152"/>
    <lineage>
        <taxon>Archaea</taxon>
        <taxon>Methanobacteriati</taxon>
        <taxon>Methanobacteriota</taxon>
        <taxon>Methanomada group</taxon>
        <taxon>Methanococci</taxon>
        <taxon>Methanococcales</taxon>
        <taxon>Methanococcaceae</taxon>
        <taxon>Methanococcus</taxon>
    </lineage>
</organism>
<evidence type="ECO:0000313" key="11">
    <source>
        <dbReference type="EMBL" id="MBM7409894.1"/>
    </source>
</evidence>
<dbReference type="Proteomes" id="UP000558015">
    <property type="component" value="Unassembled WGS sequence"/>
</dbReference>
<keyword evidence="1" id="KW-0472">Membrane</keyword>
<dbReference type="Proteomes" id="UP000714405">
    <property type="component" value="Unassembled WGS sequence"/>
</dbReference>
<evidence type="ECO:0000256" key="1">
    <source>
        <dbReference type="SAM" id="Phobius"/>
    </source>
</evidence>
<keyword evidence="1" id="KW-1133">Transmembrane helix</keyword>
<dbReference type="EMBL" id="JAFBBC010000002">
    <property type="protein sequence ID" value="MBM7409894.1"/>
    <property type="molecule type" value="Genomic_DNA"/>
</dbReference>
<evidence type="ECO:0000313" key="8">
    <source>
        <dbReference type="EMBL" id="MBB6068234.1"/>
    </source>
</evidence>
<proteinExistence type="predicted"/>
<evidence type="ECO:0000313" key="16">
    <source>
        <dbReference type="Proteomes" id="UP000567099"/>
    </source>
</evidence>
<evidence type="ECO:0000313" key="17">
    <source>
        <dbReference type="Proteomes" id="UP000568063"/>
    </source>
</evidence>
<dbReference type="EMBL" id="JACHED010000004">
    <property type="protein sequence ID" value="MBB6497611.1"/>
    <property type="molecule type" value="Genomic_DNA"/>
</dbReference>
<evidence type="ECO:0000313" key="7">
    <source>
        <dbReference type="EMBL" id="MBA2864850.1"/>
    </source>
</evidence>
<evidence type="ECO:0000313" key="18">
    <source>
        <dbReference type="Proteomes" id="UP000571854"/>
    </source>
</evidence>
<reference evidence="13" key="1">
    <citation type="journal article" date="2018" name="Genome Announc.">
        <title>Complete Genome Sequence of the Methanococcus maripaludis Type Strain JJ (DSM 2067), a Model for Selenoprotein Synthesis in Archaea.</title>
        <authorList>
            <person name="Poehlein A."/>
            <person name="Heym D."/>
            <person name="Quitzke V."/>
            <person name="Fersch J."/>
            <person name="Daniel R."/>
            <person name="Rother M."/>
        </authorList>
    </citation>
    <scope>NUCLEOTIDE SEQUENCE [LARGE SCALE GENOMIC DNA]</scope>
    <source>
        <strain evidence="13">DSM 2067</strain>
    </source>
</reference>
<dbReference type="EMBL" id="JACDUN010000001">
    <property type="protein sequence ID" value="MBA2859048.1"/>
    <property type="molecule type" value="Genomic_DNA"/>
</dbReference>
<dbReference type="KEGG" id="mmad:MMJJ_09320"/>
<reference evidence="14 15" key="3">
    <citation type="submission" date="2020-07" db="EMBL/GenBank/DDBJ databases">
        <title>Genomic Encyclopedia of Type Strains, Phase IV (KMG-V): Genome sequencing to study the core and pangenomes of soil and plant-associated prokaryotes.</title>
        <authorList>
            <person name="Whitman W."/>
        </authorList>
    </citation>
    <scope>NUCLEOTIDE SEQUENCE [LARGE SCALE GENOMIC DNA]</scope>
    <source>
        <strain evidence="4 15">A1</strain>
        <strain evidence="3 18">A5</strain>
        <strain evidence="5 14">C12</strain>
        <strain evidence="7 16">C13</strain>
        <strain evidence="6 17">C9</strain>
        <strain evidence="9 20">D1</strain>
        <strain evidence="8 19">DSM 7078</strain>
        <strain evidence="11">RC</strain>
    </source>
</reference>
<dbReference type="Proteomes" id="UP000590564">
    <property type="component" value="Unassembled WGS sequence"/>
</dbReference>
<dbReference type="EMBL" id="JACHIQ010000003">
    <property type="protein sequence ID" value="MBB6068234.1"/>
    <property type="molecule type" value="Genomic_DNA"/>
</dbReference>
<dbReference type="AlphaFoldDB" id="A0A2L1CAE8"/>
<dbReference type="Proteomes" id="UP000722095">
    <property type="component" value="Unassembled WGS sequence"/>
</dbReference>
<reference evidence="10" key="4">
    <citation type="submission" date="2020-07" db="EMBL/GenBank/DDBJ databases">
        <title>Severe corrosion of carbon steel in oil field produced water can be linked to methanogenic archaea containing a special type of NiFe hydrogenase.</title>
        <authorList>
            <person name="Lahme S."/>
            <person name="Mand J."/>
            <person name="Longwell J."/>
            <person name="Smith R."/>
            <person name="Enning D."/>
        </authorList>
    </citation>
    <scope>NUCLEOTIDE SEQUENCE</scope>
    <source>
        <strain evidence="10">MIC098Bin5</strain>
    </source>
</reference>
<evidence type="ECO:0000313" key="3">
    <source>
        <dbReference type="EMBL" id="MBA2845944.1"/>
    </source>
</evidence>
<evidence type="ECO:0000313" key="15">
    <source>
        <dbReference type="Proteomes" id="UP000564425"/>
    </source>
</evidence>
<dbReference type="EMBL" id="CP026606">
    <property type="protein sequence ID" value="AVB76341.1"/>
    <property type="molecule type" value="Genomic_DNA"/>
</dbReference>
<dbReference type="EMBL" id="JACCQJ010000002">
    <property type="protein sequence ID" value="MBG0769368.1"/>
    <property type="molecule type" value="Genomic_DNA"/>
</dbReference>
<evidence type="ECO:0000313" key="20">
    <source>
        <dbReference type="Proteomes" id="UP000590564"/>
    </source>
</evidence>
<evidence type="ECO:0000313" key="6">
    <source>
        <dbReference type="EMBL" id="MBA2860254.1"/>
    </source>
</evidence>
<reference evidence="12" key="5">
    <citation type="submission" date="2021-03" db="EMBL/GenBank/DDBJ databases">
        <title>Genomic Encyclopedia of Type Strains, Phase IV (KMG-IV): sequencing the most valuable type-strain genomes for metagenomic binning, comparative biology and taxonomic classification.</title>
        <authorList>
            <person name="Goeker M."/>
        </authorList>
    </citation>
    <scope>NUCLEOTIDE SEQUENCE</scope>
    <source>
        <strain evidence="12">DSM 2771</strain>
    </source>
</reference>
<evidence type="ECO:0000313" key="2">
    <source>
        <dbReference type="EMBL" id="AVB76341.1"/>
    </source>
</evidence>
<dbReference type="RefSeq" id="WP_013998612.1">
    <property type="nucleotide sequence ID" value="NZ_BAAABJ010000001.1"/>
</dbReference>
<dbReference type="Proteomes" id="UP000584706">
    <property type="component" value="Unassembled WGS sequence"/>
</dbReference>
<dbReference type="EMBL" id="JACDUO010000003">
    <property type="protein sequence ID" value="MBA2864850.1"/>
    <property type="molecule type" value="Genomic_DNA"/>
</dbReference>
<evidence type="ECO:0000313" key="9">
    <source>
        <dbReference type="EMBL" id="MBB6497611.1"/>
    </source>
</evidence>
<name>A0A2L1CAE8_METMI</name>
<dbReference type="Proteomes" id="UP000571854">
    <property type="component" value="Unassembled WGS sequence"/>
</dbReference>
<evidence type="ECO:0000313" key="4">
    <source>
        <dbReference type="EMBL" id="MBA2852000.1"/>
    </source>
</evidence>
<dbReference type="EMBL" id="JACDUJ010000001">
    <property type="protein sequence ID" value="MBA2845944.1"/>
    <property type="molecule type" value="Genomic_DNA"/>
</dbReference>
<dbReference type="GeneID" id="43500680"/>
<dbReference type="Proteomes" id="UP000742560">
    <property type="component" value="Unassembled WGS sequence"/>
</dbReference>
<dbReference type="Proteomes" id="UP000567099">
    <property type="component" value="Unassembled WGS sequence"/>
</dbReference>
<dbReference type="Proteomes" id="UP000564425">
    <property type="component" value="Unassembled WGS sequence"/>
</dbReference>
<dbReference type="Proteomes" id="UP000568063">
    <property type="component" value="Unassembled WGS sequence"/>
</dbReference>
<sequence>MFGFSWIITAIIAAIVVFLILKIMFKMVFTTIKLILLFAAIILLVYALSVLI</sequence>